<dbReference type="InterPro" id="IPR050089">
    <property type="entry name" value="SAICAR_synthetase"/>
</dbReference>
<dbReference type="HAMAP" id="MF_00137">
    <property type="entry name" value="SAICAR_synth"/>
    <property type="match status" value="1"/>
</dbReference>
<dbReference type="InterPro" id="IPR033934">
    <property type="entry name" value="SAICAR_synt_PurC"/>
</dbReference>
<dbReference type="PROSITE" id="PS01058">
    <property type="entry name" value="SAICAR_SYNTHETASE_2"/>
    <property type="match status" value="1"/>
</dbReference>
<keyword evidence="4 8" id="KW-0547">Nucleotide-binding</keyword>
<feature type="domain" description="SAICAR synthetase/ADE2 N-terminal" evidence="9">
    <location>
        <begin position="7"/>
        <end position="232"/>
    </location>
</feature>
<dbReference type="eggNOG" id="COG0152">
    <property type="taxonomic scope" value="Bacteria"/>
</dbReference>
<evidence type="ECO:0000256" key="6">
    <source>
        <dbReference type="ARBA" id="ARBA00022840"/>
    </source>
</evidence>
<dbReference type="Gene3D" id="3.30.470.20">
    <property type="entry name" value="ATP-grasp fold, B domain"/>
    <property type="match status" value="1"/>
</dbReference>
<reference evidence="10 11" key="2">
    <citation type="journal article" date="2012" name="Stand. Genomic Sci.">
        <title>Genome sequence of the moderately thermophilic, amino-acid-degrading and sulfur-reducing bacterium Thermovirga lienii type strain (Cas60314(T)).</title>
        <authorList>
            <person name="Goker M."/>
            <person name="Saunders E."/>
            <person name="Lapidus A."/>
            <person name="Nolan M."/>
            <person name="Lucas S."/>
            <person name="Hammon N."/>
            <person name="Deshpande S."/>
            <person name="Cheng J.F."/>
            <person name="Han C."/>
            <person name="Tapia R."/>
            <person name="Goodwin L.A."/>
            <person name="Pitluck S."/>
            <person name="Liolios K."/>
            <person name="Mavromatis K."/>
            <person name="Pagani I."/>
            <person name="Ivanova N."/>
            <person name="Mikhailova N."/>
            <person name="Pati A."/>
            <person name="Chen A."/>
            <person name="Palaniappan K."/>
            <person name="Land M."/>
            <person name="Chang Y.J."/>
            <person name="Jeffries C.D."/>
            <person name="Brambilla E.M."/>
            <person name="Rohde M."/>
            <person name="Spring S."/>
            <person name="Detter J.C."/>
            <person name="Woyke T."/>
            <person name="Bristow J."/>
            <person name="Eisen J.A."/>
            <person name="Markowitz V."/>
            <person name="Hugenholtz P."/>
            <person name="Kyrpides N.C."/>
            <person name="Klenk H.P."/>
        </authorList>
    </citation>
    <scope>NUCLEOTIDE SEQUENCE [LARGE SCALE GENOMIC DNA]</scope>
    <source>
        <strain evidence="11">ATCC BAA-1197 / DSM 17291 / Cas60314</strain>
    </source>
</reference>
<dbReference type="PANTHER" id="PTHR43599:SF3">
    <property type="entry name" value="SI:DKEY-6E2.2"/>
    <property type="match status" value="1"/>
</dbReference>
<dbReference type="EC" id="6.3.2.6" evidence="8"/>
<dbReference type="GO" id="GO:0004639">
    <property type="term" value="F:phosphoribosylaminoimidazolesuccinocarboxamide synthase activity"/>
    <property type="evidence" value="ECO:0007669"/>
    <property type="project" value="UniProtKB-UniRule"/>
</dbReference>
<evidence type="ECO:0000256" key="1">
    <source>
        <dbReference type="ARBA" id="ARBA00004672"/>
    </source>
</evidence>
<dbReference type="GO" id="GO:0005524">
    <property type="term" value="F:ATP binding"/>
    <property type="evidence" value="ECO:0007669"/>
    <property type="project" value="UniProtKB-KW"/>
</dbReference>
<evidence type="ECO:0000256" key="5">
    <source>
        <dbReference type="ARBA" id="ARBA00022755"/>
    </source>
</evidence>
<comment type="catalytic activity">
    <reaction evidence="7 8">
        <text>5-amino-1-(5-phospho-D-ribosyl)imidazole-4-carboxylate + L-aspartate + ATP = (2S)-2-[5-amino-1-(5-phospho-beta-D-ribosyl)imidazole-4-carboxamido]succinate + ADP + phosphate + 2 H(+)</text>
        <dbReference type="Rhea" id="RHEA:22628"/>
        <dbReference type="ChEBI" id="CHEBI:15378"/>
        <dbReference type="ChEBI" id="CHEBI:29991"/>
        <dbReference type="ChEBI" id="CHEBI:30616"/>
        <dbReference type="ChEBI" id="CHEBI:43474"/>
        <dbReference type="ChEBI" id="CHEBI:58443"/>
        <dbReference type="ChEBI" id="CHEBI:77657"/>
        <dbReference type="ChEBI" id="CHEBI:456216"/>
        <dbReference type="EC" id="6.3.2.6"/>
    </reaction>
</comment>
<dbReference type="EMBL" id="CP003096">
    <property type="protein sequence ID" value="AER66876.1"/>
    <property type="molecule type" value="Genomic_DNA"/>
</dbReference>
<reference evidence="11" key="1">
    <citation type="submission" date="2011-10" db="EMBL/GenBank/DDBJ databases">
        <title>The complete genome of chromosome of Thermovirga lienii DSM 17291.</title>
        <authorList>
            <consortium name="US DOE Joint Genome Institute (JGI-PGF)"/>
            <person name="Lucas S."/>
            <person name="Copeland A."/>
            <person name="Lapidus A."/>
            <person name="Glavina del Rio T."/>
            <person name="Dalin E."/>
            <person name="Tice H."/>
            <person name="Bruce D."/>
            <person name="Goodwin L."/>
            <person name="Pitluck S."/>
            <person name="Peters L."/>
            <person name="Mikhailova N."/>
            <person name="Saunders E."/>
            <person name="Kyrpides N."/>
            <person name="Mavromatis K."/>
            <person name="Ivanova N."/>
            <person name="Last F.I."/>
            <person name="Brettin T."/>
            <person name="Detter J.C."/>
            <person name="Han C."/>
            <person name="Larimer F."/>
            <person name="Land M."/>
            <person name="Hauser L."/>
            <person name="Markowitz V."/>
            <person name="Cheng J.-F."/>
            <person name="Hugenholtz P."/>
            <person name="Woyke T."/>
            <person name="Wu D."/>
            <person name="Spring S."/>
            <person name="Schroeder M."/>
            <person name="Brambilla E.-M."/>
            <person name="Klenk H.-P."/>
            <person name="Eisen J.A."/>
        </authorList>
    </citation>
    <scope>NUCLEOTIDE SEQUENCE [LARGE SCALE GENOMIC DNA]</scope>
    <source>
        <strain evidence="11">ATCC BAA-1197 / DSM 17291 / Cas60314</strain>
    </source>
</reference>
<evidence type="ECO:0000256" key="4">
    <source>
        <dbReference type="ARBA" id="ARBA00022741"/>
    </source>
</evidence>
<keyword evidence="6 8" id="KW-0067">ATP-binding</keyword>
<evidence type="ECO:0000256" key="3">
    <source>
        <dbReference type="ARBA" id="ARBA00022598"/>
    </source>
</evidence>
<evidence type="ECO:0000313" key="10">
    <source>
        <dbReference type="EMBL" id="AER66876.1"/>
    </source>
</evidence>
<accession>G7V593</accession>
<keyword evidence="5 8" id="KW-0658">Purine biosynthesis</keyword>
<dbReference type="Gene3D" id="3.30.200.20">
    <property type="entry name" value="Phosphorylase Kinase, domain 1"/>
    <property type="match status" value="1"/>
</dbReference>
<dbReference type="Pfam" id="PF01259">
    <property type="entry name" value="SAICAR_synt"/>
    <property type="match status" value="1"/>
</dbReference>
<evidence type="ECO:0000256" key="8">
    <source>
        <dbReference type="HAMAP-Rule" id="MF_00137"/>
    </source>
</evidence>
<dbReference type="PROSITE" id="PS01057">
    <property type="entry name" value="SAICAR_SYNTHETASE_1"/>
    <property type="match status" value="1"/>
</dbReference>
<evidence type="ECO:0000259" key="9">
    <source>
        <dbReference type="Pfam" id="PF01259"/>
    </source>
</evidence>
<evidence type="ECO:0000313" key="11">
    <source>
        <dbReference type="Proteomes" id="UP000005868"/>
    </source>
</evidence>
<dbReference type="UniPathway" id="UPA00074">
    <property type="reaction ID" value="UER00131"/>
</dbReference>
<organism evidence="10 11">
    <name type="scientific">Thermovirga lienii (strain ATCC BAA-1197 / DSM 17291 / Cas60314)</name>
    <dbReference type="NCBI Taxonomy" id="580340"/>
    <lineage>
        <taxon>Bacteria</taxon>
        <taxon>Thermotogati</taxon>
        <taxon>Synergistota</taxon>
        <taxon>Synergistia</taxon>
        <taxon>Synergistales</taxon>
        <taxon>Thermovirgaceae</taxon>
        <taxon>Thermovirga</taxon>
    </lineage>
</organism>
<dbReference type="KEGG" id="tli:Tlie_1144"/>
<dbReference type="GO" id="GO:0009236">
    <property type="term" value="P:cobalamin biosynthetic process"/>
    <property type="evidence" value="ECO:0007669"/>
    <property type="project" value="InterPro"/>
</dbReference>
<dbReference type="GO" id="GO:0006189">
    <property type="term" value="P:'de novo' IMP biosynthetic process"/>
    <property type="evidence" value="ECO:0007669"/>
    <property type="project" value="UniProtKB-UniRule"/>
</dbReference>
<name>G7V593_THELD</name>
<dbReference type="CDD" id="cd01415">
    <property type="entry name" value="SAICAR_synt_PurC"/>
    <property type="match status" value="1"/>
</dbReference>
<dbReference type="GO" id="GO:0005829">
    <property type="term" value="C:cytosol"/>
    <property type="evidence" value="ECO:0007669"/>
    <property type="project" value="TreeGrafter"/>
</dbReference>
<protein>
    <recommendedName>
        <fullName evidence="8">Phosphoribosylaminoimidazole-succinocarboxamide synthase</fullName>
        <ecNumber evidence="8">6.3.2.6</ecNumber>
    </recommendedName>
    <alternativeName>
        <fullName evidence="8">SAICAR synthetase</fullName>
    </alternativeName>
</protein>
<dbReference type="InterPro" id="IPR018236">
    <property type="entry name" value="SAICAR_synthetase_CS"/>
</dbReference>
<dbReference type="STRING" id="580340.Tlie_1144"/>
<keyword evidence="11" id="KW-1185">Reference proteome</keyword>
<dbReference type="InterPro" id="IPR028923">
    <property type="entry name" value="SAICAR_synt/ADE2_N"/>
</dbReference>
<dbReference type="FunFam" id="3.30.470.20:FF:000006">
    <property type="entry name" value="Phosphoribosylaminoimidazole-succinocarboxamide synthase"/>
    <property type="match status" value="1"/>
</dbReference>
<evidence type="ECO:0000256" key="2">
    <source>
        <dbReference type="ARBA" id="ARBA00010190"/>
    </source>
</evidence>
<dbReference type="OrthoDB" id="9801549at2"/>
<dbReference type="Proteomes" id="UP000005868">
    <property type="component" value="Chromosome"/>
</dbReference>
<dbReference type="PANTHER" id="PTHR43599">
    <property type="entry name" value="MULTIFUNCTIONAL PROTEIN ADE2"/>
    <property type="match status" value="1"/>
</dbReference>
<sequence length="239" mass="27238">MEKLEPIYEGKAKKLFETDDPDILLLEYKNTLTAFNALKKTTMEGKGALNNKISSYILQYLASRGVPNHFVKMVDEVRQLVRKVEIIPLEVVVRNITTGSICKRLGVPEGINLNPPLVEFYLKNDELGDPIVTEDQAISFGWASEEEIQKIKNMALQVNQLLKDLFKPLGITLVDFKLEFGKTKDGEIILADEISPDTCRFWDSSSGDRLDKDRFRKDLGNVLEAYQEIWRRLSAKGEE</sequence>
<gene>
    <name evidence="8" type="primary">purC</name>
    <name evidence="10" type="ordered locus">Tlie_1144</name>
</gene>
<dbReference type="NCBIfam" id="TIGR00081">
    <property type="entry name" value="purC"/>
    <property type="match status" value="1"/>
</dbReference>
<dbReference type="SUPFAM" id="SSF56104">
    <property type="entry name" value="SAICAR synthase-like"/>
    <property type="match status" value="1"/>
</dbReference>
<dbReference type="HOGENOM" id="CLU_061495_2_0_0"/>
<proteinExistence type="inferred from homology"/>
<comment type="similarity">
    <text evidence="2 8">Belongs to the SAICAR synthetase family.</text>
</comment>
<keyword evidence="3 8" id="KW-0436">Ligase</keyword>
<dbReference type="InterPro" id="IPR001636">
    <property type="entry name" value="SAICAR_synth"/>
</dbReference>
<comment type="pathway">
    <text evidence="1 8">Purine metabolism; IMP biosynthesis via de novo pathway; 5-amino-1-(5-phospho-D-ribosyl)imidazole-4-carboxamide from 5-amino-1-(5-phospho-D-ribosyl)imidazole-4-carboxylate: step 1/2.</text>
</comment>
<evidence type="ECO:0000256" key="7">
    <source>
        <dbReference type="ARBA" id="ARBA00048475"/>
    </source>
</evidence>
<dbReference type="AlphaFoldDB" id="G7V593"/>